<reference evidence="4" key="6">
    <citation type="journal article" date="2018" name="Nat. Plants">
        <title>Whole-genome landscape of Medicago truncatula symbiotic genes.</title>
        <authorList>
            <person name="Pecrix Y."/>
            <person name="Gamas P."/>
            <person name="Carrere S."/>
        </authorList>
    </citation>
    <scope>NUCLEOTIDE SEQUENCE</scope>
    <source>
        <tissue evidence="4">Leaves</tissue>
    </source>
</reference>
<dbReference type="EMBL" id="CM001224">
    <property type="protein sequence ID" value="AET02275.1"/>
    <property type="molecule type" value="Genomic_DNA"/>
</dbReference>
<reference evidence="2" key="1">
    <citation type="submission" date="2006-03" db="EMBL/GenBank/DDBJ databases">
        <authorList>
            <person name="Lin S."/>
            <person name="Dixon R."/>
            <person name="May G."/>
            <person name="Sumner L."/>
            <person name="Gonzales B."/>
            <person name="Cook D."/>
            <person name="Kim D."/>
            <person name="Young N."/>
            <person name="Cannon S."/>
            <person name="Roe B.A."/>
        </authorList>
    </citation>
    <scope>NUCLEOTIDE SEQUENCE</scope>
</reference>
<dbReference type="EnsemblPlants" id="AET02275">
    <property type="protein sequence ID" value="AET02275"/>
    <property type="gene ID" value="MTR_8g038430"/>
</dbReference>
<dbReference type="PaxDb" id="3880-AET02275"/>
<dbReference type="Proteomes" id="UP000265566">
    <property type="component" value="Chromosome 8"/>
</dbReference>
<dbReference type="EMBL" id="AC153125">
    <property type="protein sequence ID" value="ABE87616.1"/>
    <property type="molecule type" value="Genomic_DNA"/>
</dbReference>
<evidence type="ECO:0000256" key="1">
    <source>
        <dbReference type="SAM" id="MobiDB-lite"/>
    </source>
</evidence>
<evidence type="ECO:0000313" key="2">
    <source>
        <dbReference type="EMBL" id="ABE87616.1"/>
    </source>
</evidence>
<organism evidence="2">
    <name type="scientific">Medicago truncatula</name>
    <name type="common">Barrel medic</name>
    <name type="synonym">Medicago tribuloides</name>
    <dbReference type="NCBI Taxonomy" id="3880"/>
    <lineage>
        <taxon>Eukaryota</taxon>
        <taxon>Viridiplantae</taxon>
        <taxon>Streptophyta</taxon>
        <taxon>Embryophyta</taxon>
        <taxon>Tracheophyta</taxon>
        <taxon>Spermatophyta</taxon>
        <taxon>Magnoliopsida</taxon>
        <taxon>eudicotyledons</taxon>
        <taxon>Gunneridae</taxon>
        <taxon>Pentapetalae</taxon>
        <taxon>rosids</taxon>
        <taxon>fabids</taxon>
        <taxon>Fabales</taxon>
        <taxon>Fabaceae</taxon>
        <taxon>Papilionoideae</taxon>
        <taxon>50 kb inversion clade</taxon>
        <taxon>NPAAA clade</taxon>
        <taxon>Hologalegina</taxon>
        <taxon>IRL clade</taxon>
        <taxon>Trifolieae</taxon>
        <taxon>Medicago</taxon>
    </lineage>
</organism>
<dbReference type="Proteomes" id="UP000002051">
    <property type="component" value="Chromosome 8"/>
</dbReference>
<proteinExistence type="predicted"/>
<sequence>MAASIGESGNSSGKTVSRFRTGKSRHSANPTSESVCIDQMTSESVPSTSFPIRDRYKKPQKKIGFASFWTFSKYESKKESVKLIYSCSI</sequence>
<reference evidence="2" key="2">
    <citation type="submission" date="2007-04" db="EMBL/GenBank/DDBJ databases">
        <authorList>
            <consortium name="The International Medicago Genome Annotation Group"/>
        </authorList>
    </citation>
    <scope>NUCLEOTIDE SEQUENCE</scope>
</reference>
<gene>
    <name evidence="3" type="ordered locus">MTR_8g038430</name>
    <name evidence="2" type="ORF">MtrDRAFT_AC153125g3v2</name>
    <name evidence="4" type="ORF">MtrunA17_Chr8g0352761</name>
</gene>
<evidence type="ECO:0000313" key="3">
    <source>
        <dbReference type="EMBL" id="AET02275.1"/>
    </source>
</evidence>
<dbReference type="EMBL" id="PSQE01000008">
    <property type="protein sequence ID" value="RHN40254.1"/>
    <property type="molecule type" value="Genomic_DNA"/>
</dbReference>
<evidence type="ECO:0000313" key="6">
    <source>
        <dbReference type="Proteomes" id="UP000002051"/>
    </source>
</evidence>
<dbReference type="AlphaFoldDB" id="Q1RU66"/>
<reference evidence="5" key="5">
    <citation type="submission" date="2015-04" db="UniProtKB">
        <authorList>
            <consortium name="EnsemblPlants"/>
        </authorList>
    </citation>
    <scope>IDENTIFICATION</scope>
    <source>
        <strain evidence="5">cv. Jemalong A17</strain>
    </source>
</reference>
<evidence type="ECO:0000313" key="4">
    <source>
        <dbReference type="EMBL" id="RHN40254.1"/>
    </source>
</evidence>
<reference evidence="3 6" key="3">
    <citation type="journal article" date="2011" name="Nature">
        <title>The Medicago genome provides insight into the evolution of rhizobial symbioses.</title>
        <authorList>
            <person name="Young N.D."/>
            <person name="Debelle F."/>
            <person name="Oldroyd G.E."/>
            <person name="Geurts R."/>
            <person name="Cannon S.B."/>
            <person name="Udvardi M.K."/>
            <person name="Benedito V.A."/>
            <person name="Mayer K.F."/>
            <person name="Gouzy J."/>
            <person name="Schoof H."/>
            <person name="Van de Peer Y."/>
            <person name="Proost S."/>
            <person name="Cook D.R."/>
            <person name="Meyers B.C."/>
            <person name="Spannagl M."/>
            <person name="Cheung F."/>
            <person name="De Mita S."/>
            <person name="Krishnakumar V."/>
            <person name="Gundlach H."/>
            <person name="Zhou S."/>
            <person name="Mudge J."/>
            <person name="Bharti A.K."/>
            <person name="Murray J.D."/>
            <person name="Naoumkina M.A."/>
            <person name="Rosen B."/>
            <person name="Silverstein K.A."/>
            <person name="Tang H."/>
            <person name="Rombauts S."/>
            <person name="Zhao P.X."/>
            <person name="Zhou P."/>
            <person name="Barbe V."/>
            <person name="Bardou P."/>
            <person name="Bechner M."/>
            <person name="Bellec A."/>
            <person name="Berger A."/>
            <person name="Berges H."/>
            <person name="Bidwell S."/>
            <person name="Bisseling T."/>
            <person name="Choisne N."/>
            <person name="Couloux A."/>
            <person name="Denny R."/>
            <person name="Deshpande S."/>
            <person name="Dai X."/>
            <person name="Doyle J.J."/>
            <person name="Dudez A.M."/>
            <person name="Farmer A.D."/>
            <person name="Fouteau S."/>
            <person name="Franken C."/>
            <person name="Gibelin C."/>
            <person name="Gish J."/>
            <person name="Goldstein S."/>
            <person name="Gonzalez A.J."/>
            <person name="Green P.J."/>
            <person name="Hallab A."/>
            <person name="Hartog M."/>
            <person name="Hua A."/>
            <person name="Humphray S.J."/>
            <person name="Jeong D.H."/>
            <person name="Jing Y."/>
            <person name="Jocker A."/>
            <person name="Kenton S.M."/>
            <person name="Kim D.J."/>
            <person name="Klee K."/>
            <person name="Lai H."/>
            <person name="Lang C."/>
            <person name="Lin S."/>
            <person name="Macmil S.L."/>
            <person name="Magdelenat G."/>
            <person name="Matthews L."/>
            <person name="McCorrison J."/>
            <person name="Monaghan E.L."/>
            <person name="Mun J.H."/>
            <person name="Najar F.Z."/>
            <person name="Nicholson C."/>
            <person name="Noirot C."/>
            <person name="O'Bleness M."/>
            <person name="Paule C.R."/>
            <person name="Poulain J."/>
            <person name="Prion F."/>
            <person name="Qin B."/>
            <person name="Qu C."/>
            <person name="Retzel E.F."/>
            <person name="Riddle C."/>
            <person name="Sallet E."/>
            <person name="Samain S."/>
            <person name="Samson N."/>
            <person name="Sanders I."/>
            <person name="Saurat O."/>
            <person name="Scarpelli C."/>
            <person name="Schiex T."/>
            <person name="Segurens B."/>
            <person name="Severin A.J."/>
            <person name="Sherrier D.J."/>
            <person name="Shi R."/>
            <person name="Sims S."/>
            <person name="Singer S.R."/>
            <person name="Sinharoy S."/>
            <person name="Sterck L."/>
            <person name="Viollet A."/>
            <person name="Wang B.B."/>
            <person name="Wang K."/>
            <person name="Wang M."/>
            <person name="Wang X."/>
            <person name="Warfsmann J."/>
            <person name="Weissenbach J."/>
            <person name="White D.D."/>
            <person name="White J.D."/>
            <person name="Wiley G.B."/>
            <person name="Wincker P."/>
            <person name="Xing Y."/>
            <person name="Yang L."/>
            <person name="Yao Z."/>
            <person name="Ying F."/>
            <person name="Zhai J."/>
            <person name="Zhou L."/>
            <person name="Zuber A."/>
            <person name="Denarie J."/>
            <person name="Dixon R.A."/>
            <person name="May G.D."/>
            <person name="Schwartz D.C."/>
            <person name="Rogers J."/>
            <person name="Quetier F."/>
            <person name="Town C.D."/>
            <person name="Roe B.A."/>
        </authorList>
    </citation>
    <scope>NUCLEOTIDE SEQUENCE [LARGE SCALE GENOMIC DNA]</scope>
    <source>
        <strain evidence="3">A17</strain>
        <strain evidence="5 6">cv. Jemalong A17</strain>
    </source>
</reference>
<accession>Q1RU66</accession>
<dbReference type="Gramene" id="rna46379">
    <property type="protein sequence ID" value="RHN40254.1"/>
    <property type="gene ID" value="gene46379"/>
</dbReference>
<dbReference type="HOGENOM" id="CLU_2458249_0_0_1"/>
<keyword evidence="6" id="KW-1185">Reference proteome</keyword>
<name>Q1RU66_MEDTR</name>
<protein>
    <submittedName>
        <fullName evidence="2 5">Uncharacterized protein</fullName>
    </submittedName>
</protein>
<feature type="region of interest" description="Disordered" evidence="1">
    <location>
        <begin position="1"/>
        <end position="35"/>
    </location>
</feature>
<evidence type="ECO:0000313" key="5">
    <source>
        <dbReference type="EnsemblPlants" id="AET02275"/>
    </source>
</evidence>
<reference evidence="3 6" key="4">
    <citation type="journal article" date="2014" name="BMC Genomics">
        <title>An improved genome release (version Mt4.0) for the model legume Medicago truncatula.</title>
        <authorList>
            <person name="Tang H."/>
            <person name="Krishnakumar V."/>
            <person name="Bidwell S."/>
            <person name="Rosen B."/>
            <person name="Chan A."/>
            <person name="Zhou S."/>
            <person name="Gentzbittel L."/>
            <person name="Childs K.L."/>
            <person name="Yandell M."/>
            <person name="Gundlach H."/>
            <person name="Mayer K.F."/>
            <person name="Schwartz D.C."/>
            <person name="Town C.D."/>
        </authorList>
    </citation>
    <scope>GENOME REANNOTATION</scope>
    <source>
        <strain evidence="5 6">cv. Jemalong A17</strain>
    </source>
</reference>